<comment type="caution">
    <text evidence="1">The sequence shown here is derived from an EMBL/GenBank/DDBJ whole genome shotgun (WGS) entry which is preliminary data.</text>
</comment>
<organism evidence="1 2">
    <name type="scientific">Actinomadura soli</name>
    <dbReference type="NCBI Taxonomy" id="2508997"/>
    <lineage>
        <taxon>Bacteria</taxon>
        <taxon>Bacillati</taxon>
        <taxon>Actinomycetota</taxon>
        <taxon>Actinomycetes</taxon>
        <taxon>Streptosporangiales</taxon>
        <taxon>Thermomonosporaceae</taxon>
        <taxon>Actinomadura</taxon>
    </lineage>
</organism>
<dbReference type="Gene3D" id="1.10.1220.10">
    <property type="entry name" value="Met repressor-like"/>
    <property type="match status" value="1"/>
</dbReference>
<dbReference type="InterPro" id="IPR013321">
    <property type="entry name" value="Arc_rbn_hlx_hlx"/>
</dbReference>
<reference evidence="1 2" key="1">
    <citation type="submission" date="2019-05" db="EMBL/GenBank/DDBJ databases">
        <title>Draft genome sequence of Actinomadura sp. 14C53.</title>
        <authorList>
            <person name="Saricaoglu S."/>
            <person name="Isik K."/>
        </authorList>
    </citation>
    <scope>NUCLEOTIDE SEQUENCE [LARGE SCALE GENOMIC DNA]</scope>
    <source>
        <strain evidence="1 2">14C53</strain>
    </source>
</reference>
<dbReference type="Proteomes" id="UP000309174">
    <property type="component" value="Unassembled WGS sequence"/>
</dbReference>
<sequence length="56" mass="6333">MVVVRGAPRESLNLRVPPALKRRIEEYAEEAGVSMNAAACLLLGEGLRTEDRRRRR</sequence>
<dbReference type="AlphaFoldDB" id="A0A5C4J704"/>
<protein>
    <submittedName>
        <fullName evidence="1">Toxin-antitoxin system HicB family antitoxin</fullName>
    </submittedName>
</protein>
<keyword evidence="2" id="KW-1185">Reference proteome</keyword>
<dbReference type="Pfam" id="PF05534">
    <property type="entry name" value="HicB"/>
    <property type="match status" value="1"/>
</dbReference>
<gene>
    <name evidence="1" type="ORF">ETD83_24370</name>
</gene>
<evidence type="ECO:0000313" key="1">
    <source>
        <dbReference type="EMBL" id="TMQ94156.1"/>
    </source>
</evidence>
<dbReference type="SUPFAM" id="SSF47598">
    <property type="entry name" value="Ribbon-helix-helix"/>
    <property type="match status" value="1"/>
</dbReference>
<dbReference type="OrthoDB" id="4332782at2"/>
<accession>A0A5C4J704</accession>
<proteinExistence type="predicted"/>
<dbReference type="InterPro" id="IPR008651">
    <property type="entry name" value="Uncharacterised_HicB"/>
</dbReference>
<evidence type="ECO:0000313" key="2">
    <source>
        <dbReference type="Proteomes" id="UP000309174"/>
    </source>
</evidence>
<dbReference type="EMBL" id="VCKW01000135">
    <property type="protein sequence ID" value="TMQ94156.1"/>
    <property type="molecule type" value="Genomic_DNA"/>
</dbReference>
<name>A0A5C4J704_9ACTN</name>
<dbReference type="GO" id="GO:0006355">
    <property type="term" value="P:regulation of DNA-templated transcription"/>
    <property type="evidence" value="ECO:0007669"/>
    <property type="project" value="InterPro"/>
</dbReference>
<dbReference type="InterPro" id="IPR010985">
    <property type="entry name" value="Ribbon_hlx_hlx"/>
</dbReference>